<comment type="caution">
    <text evidence="2">The sequence shown here is derived from an EMBL/GenBank/DDBJ whole genome shotgun (WGS) entry which is preliminary data.</text>
</comment>
<dbReference type="EMBL" id="SJDT01000001">
    <property type="protein sequence ID" value="TBW23684.1"/>
    <property type="molecule type" value="Genomic_DNA"/>
</dbReference>
<protein>
    <submittedName>
        <fullName evidence="2">Uncharacterized protein</fullName>
    </submittedName>
</protein>
<keyword evidence="1" id="KW-1133">Transmembrane helix</keyword>
<organism evidence="2 3">
    <name type="scientific">Arcanobacterium bovis</name>
    <dbReference type="NCBI Taxonomy" id="2529275"/>
    <lineage>
        <taxon>Bacteria</taxon>
        <taxon>Bacillati</taxon>
        <taxon>Actinomycetota</taxon>
        <taxon>Actinomycetes</taxon>
        <taxon>Actinomycetales</taxon>
        <taxon>Actinomycetaceae</taxon>
        <taxon>Arcanobacterium</taxon>
    </lineage>
</organism>
<evidence type="ECO:0000256" key="1">
    <source>
        <dbReference type="SAM" id="Phobius"/>
    </source>
</evidence>
<keyword evidence="1" id="KW-0472">Membrane</keyword>
<dbReference type="AlphaFoldDB" id="A0A4V2KRC2"/>
<feature type="transmembrane region" description="Helical" evidence="1">
    <location>
        <begin position="61"/>
        <end position="86"/>
    </location>
</feature>
<proteinExistence type="predicted"/>
<name>A0A4V2KRC2_9ACTO</name>
<keyword evidence="3" id="KW-1185">Reference proteome</keyword>
<feature type="transmembrane region" description="Helical" evidence="1">
    <location>
        <begin position="29"/>
        <end position="49"/>
    </location>
</feature>
<accession>A0A4V2KRC2</accession>
<keyword evidence="1" id="KW-0812">Transmembrane</keyword>
<evidence type="ECO:0000313" key="3">
    <source>
        <dbReference type="Proteomes" id="UP000293036"/>
    </source>
</evidence>
<dbReference type="RefSeq" id="WP_131279106.1">
    <property type="nucleotide sequence ID" value="NZ_JBHSLR010000009.1"/>
</dbReference>
<dbReference type="Proteomes" id="UP000293036">
    <property type="component" value="Unassembled WGS sequence"/>
</dbReference>
<evidence type="ECO:0000313" key="2">
    <source>
        <dbReference type="EMBL" id="TBW23684.1"/>
    </source>
</evidence>
<reference evidence="2 3" key="1">
    <citation type="submission" date="2019-02" db="EMBL/GenBank/DDBJ databases">
        <title>Arcanobacterium bovis sp. nov., isolated from the milk of a cow with mastitis.</title>
        <authorList>
            <person name="Sammra O."/>
            <person name="Foster G."/>
            <person name="Hassan A."/>
            <person name="Alssahen M."/>
            <person name="Laemmler C."/>
            <person name="Borowiak M."/>
            <person name="Malorny B."/>
            <person name="Abdulmawjood A."/>
        </authorList>
    </citation>
    <scope>NUCLEOTIDE SEQUENCE [LARGE SCALE GENOMIC DNA]</scope>
    <source>
        <strain evidence="2 3">C605018/01/1</strain>
    </source>
</reference>
<sequence length="93" mass="10443">MNSFSSRRRERFIVGDVSIHDDPPASLMYFSYGLAPVVLCLLPVAVRLFCAPENYVRTLMILIPVLSFMLSFVNAMLAGTSLQFLLYPAVVLR</sequence>
<gene>
    <name evidence="2" type="ORF">EZJ44_00640</name>
</gene>